<dbReference type="GO" id="GO:0016567">
    <property type="term" value="P:protein ubiquitination"/>
    <property type="evidence" value="ECO:0007669"/>
    <property type="project" value="InterPro"/>
</dbReference>
<evidence type="ECO:0000256" key="3">
    <source>
        <dbReference type="SAM" id="MobiDB-lite"/>
    </source>
</evidence>
<dbReference type="Pfam" id="PF13639">
    <property type="entry name" value="zf-RING_2"/>
    <property type="match status" value="1"/>
</dbReference>
<dbReference type="InterPro" id="IPR037381">
    <property type="entry name" value="RFWD3"/>
</dbReference>
<accession>A0A2U1NC64</accession>
<organism evidence="5 6">
    <name type="scientific">Artemisia annua</name>
    <name type="common">Sweet wormwood</name>
    <dbReference type="NCBI Taxonomy" id="35608"/>
    <lineage>
        <taxon>Eukaryota</taxon>
        <taxon>Viridiplantae</taxon>
        <taxon>Streptophyta</taxon>
        <taxon>Embryophyta</taxon>
        <taxon>Tracheophyta</taxon>
        <taxon>Spermatophyta</taxon>
        <taxon>Magnoliopsida</taxon>
        <taxon>eudicotyledons</taxon>
        <taxon>Gunneridae</taxon>
        <taxon>Pentapetalae</taxon>
        <taxon>asterids</taxon>
        <taxon>campanulids</taxon>
        <taxon>Asterales</taxon>
        <taxon>Asteraceae</taxon>
        <taxon>Asteroideae</taxon>
        <taxon>Anthemideae</taxon>
        <taxon>Artemisiinae</taxon>
        <taxon>Artemisia</taxon>
    </lineage>
</organism>
<dbReference type="OrthoDB" id="5600418at2759"/>
<keyword evidence="1" id="KW-0479">Metal-binding</keyword>
<dbReference type="SUPFAM" id="SSF57850">
    <property type="entry name" value="RING/U-box"/>
    <property type="match status" value="1"/>
</dbReference>
<dbReference type="STRING" id="35608.A0A2U1NC64"/>
<feature type="compositionally biased region" description="Polar residues" evidence="3">
    <location>
        <begin position="42"/>
        <end position="51"/>
    </location>
</feature>
<feature type="region of interest" description="Disordered" evidence="3">
    <location>
        <begin position="30"/>
        <end position="51"/>
    </location>
</feature>
<evidence type="ECO:0000256" key="1">
    <source>
        <dbReference type="PROSITE-ProRule" id="PRU00175"/>
    </source>
</evidence>
<evidence type="ECO:0000313" key="6">
    <source>
        <dbReference type="Proteomes" id="UP000245207"/>
    </source>
</evidence>
<evidence type="ECO:0000259" key="4">
    <source>
        <dbReference type="PROSITE" id="PS50089"/>
    </source>
</evidence>
<feature type="coiled-coil region" evidence="2">
    <location>
        <begin position="214"/>
        <end position="241"/>
    </location>
</feature>
<keyword evidence="1" id="KW-0863">Zinc-finger</keyword>
<protein>
    <submittedName>
        <fullName evidence="5">Zinc finger, RING/FYVE/PHD-type</fullName>
    </submittedName>
</protein>
<gene>
    <name evidence="5" type="ORF">CTI12_AA285180</name>
</gene>
<dbReference type="AlphaFoldDB" id="A0A2U1NC64"/>
<evidence type="ECO:0000256" key="2">
    <source>
        <dbReference type="SAM" id="Coils"/>
    </source>
</evidence>
<name>A0A2U1NC64_ARTAN</name>
<dbReference type="GO" id="GO:0036297">
    <property type="term" value="P:interstrand cross-link repair"/>
    <property type="evidence" value="ECO:0007669"/>
    <property type="project" value="InterPro"/>
</dbReference>
<dbReference type="GO" id="GO:0004842">
    <property type="term" value="F:ubiquitin-protein transferase activity"/>
    <property type="evidence" value="ECO:0007669"/>
    <property type="project" value="InterPro"/>
</dbReference>
<sequence length="310" mass="35195">MDVKGDNSIETEEDTEDIMELELEEVVDEEEELDSEQLQLPRPTSWTNPETGKTVHGKEVFALKYEFDNRPKNTGRRDEFDFCSICYRVLTSNGTHQICSLPCGHMYGFSCIEAWLKTGRPGSVKCPQCSTACTLKDVRLINATRLHIPDAAASDQNVADEKSSTRRFPYNSAGVKAYRDYESGQLLHASNKRSIDLKRRADVLGKQKVAMKRLTELLNLKAHTEKQAKSLEQRADAMGRADALRCRADALGQWADEYLRKADALRCRADALGQWADEYLRKADAFGWRAKALFQRLEKFDESILFLDNA</sequence>
<dbReference type="PANTHER" id="PTHR16047:SF7">
    <property type="entry name" value="E3 UBIQUITIN-PROTEIN LIGASE RFWD3"/>
    <property type="match status" value="1"/>
</dbReference>
<comment type="caution">
    <text evidence="5">The sequence shown here is derived from an EMBL/GenBank/DDBJ whole genome shotgun (WGS) entry which is preliminary data.</text>
</comment>
<dbReference type="InterPro" id="IPR001841">
    <property type="entry name" value="Znf_RING"/>
</dbReference>
<dbReference type="GO" id="GO:0008270">
    <property type="term" value="F:zinc ion binding"/>
    <property type="evidence" value="ECO:0007669"/>
    <property type="project" value="UniProtKB-KW"/>
</dbReference>
<dbReference type="InterPro" id="IPR013083">
    <property type="entry name" value="Znf_RING/FYVE/PHD"/>
</dbReference>
<dbReference type="PANTHER" id="PTHR16047">
    <property type="entry name" value="RFWD3 PROTEIN"/>
    <property type="match status" value="1"/>
</dbReference>
<dbReference type="Gene3D" id="3.30.40.10">
    <property type="entry name" value="Zinc/RING finger domain, C3HC4 (zinc finger)"/>
    <property type="match status" value="1"/>
</dbReference>
<keyword evidence="6" id="KW-1185">Reference proteome</keyword>
<dbReference type="Proteomes" id="UP000245207">
    <property type="component" value="Unassembled WGS sequence"/>
</dbReference>
<keyword evidence="2" id="KW-0175">Coiled coil</keyword>
<dbReference type="EMBL" id="PKPP01003139">
    <property type="protein sequence ID" value="PWA71077.1"/>
    <property type="molecule type" value="Genomic_DNA"/>
</dbReference>
<dbReference type="SMART" id="SM00184">
    <property type="entry name" value="RING"/>
    <property type="match status" value="1"/>
</dbReference>
<dbReference type="GO" id="GO:0005634">
    <property type="term" value="C:nucleus"/>
    <property type="evidence" value="ECO:0007669"/>
    <property type="project" value="InterPro"/>
</dbReference>
<dbReference type="PROSITE" id="PS50089">
    <property type="entry name" value="ZF_RING_2"/>
    <property type="match status" value="1"/>
</dbReference>
<proteinExistence type="predicted"/>
<keyword evidence="1" id="KW-0862">Zinc</keyword>
<evidence type="ECO:0000313" key="5">
    <source>
        <dbReference type="EMBL" id="PWA71077.1"/>
    </source>
</evidence>
<feature type="domain" description="RING-type" evidence="4">
    <location>
        <begin position="83"/>
        <end position="130"/>
    </location>
</feature>
<reference evidence="5 6" key="1">
    <citation type="journal article" date="2018" name="Mol. Plant">
        <title>The genome of Artemisia annua provides insight into the evolution of Asteraceae family and artemisinin biosynthesis.</title>
        <authorList>
            <person name="Shen Q."/>
            <person name="Zhang L."/>
            <person name="Liao Z."/>
            <person name="Wang S."/>
            <person name="Yan T."/>
            <person name="Shi P."/>
            <person name="Liu M."/>
            <person name="Fu X."/>
            <person name="Pan Q."/>
            <person name="Wang Y."/>
            <person name="Lv Z."/>
            <person name="Lu X."/>
            <person name="Zhang F."/>
            <person name="Jiang W."/>
            <person name="Ma Y."/>
            <person name="Chen M."/>
            <person name="Hao X."/>
            <person name="Li L."/>
            <person name="Tang Y."/>
            <person name="Lv G."/>
            <person name="Zhou Y."/>
            <person name="Sun X."/>
            <person name="Brodelius P.E."/>
            <person name="Rose J.K.C."/>
            <person name="Tang K."/>
        </authorList>
    </citation>
    <scope>NUCLEOTIDE SEQUENCE [LARGE SCALE GENOMIC DNA]</scope>
    <source>
        <strain evidence="6">cv. Huhao1</strain>
        <tissue evidence="5">Leaf</tissue>
    </source>
</reference>